<feature type="transmembrane region" description="Helical" evidence="1">
    <location>
        <begin position="206"/>
        <end position="224"/>
    </location>
</feature>
<feature type="transmembrane region" description="Helical" evidence="1">
    <location>
        <begin position="136"/>
        <end position="154"/>
    </location>
</feature>
<dbReference type="Gene3D" id="1.25.40.10">
    <property type="entry name" value="Tetratricopeptide repeat domain"/>
    <property type="match status" value="1"/>
</dbReference>
<reference evidence="2 3" key="1">
    <citation type="journal article" date="2015" name="Nature">
        <title>rRNA introns, odd ribosomes, and small enigmatic genomes across a large radiation of phyla.</title>
        <authorList>
            <person name="Brown C.T."/>
            <person name="Hug L.A."/>
            <person name="Thomas B.C."/>
            <person name="Sharon I."/>
            <person name="Castelle C.J."/>
            <person name="Singh A."/>
            <person name="Wilkins M.J."/>
            <person name="Williams K.H."/>
            <person name="Banfield J.F."/>
        </authorList>
    </citation>
    <scope>NUCLEOTIDE SEQUENCE [LARGE SCALE GENOMIC DNA]</scope>
</reference>
<sequence>MFKNSNWIIPTTFIFCALFFFRTNSLFVNDTYWHLAVGREVFETKKIPTQDNFVYGSTDTQYVSSEWLSGFIFYEAYAKLGNYAFPLLRLLVGTAAIFFLYKTPLPVTKDKYLLGFSLFVATYIISFSLNNRPEMFSILFIVLTNYVCLSYYWQKVLPITTYFLPLIFLAWPSIHPYPVIGLSLLTFFSFLITYEQKFKNTKRKSYLIFVLLVLISFTLTVFQYQRVFIFAHASNLQYIAELVSLKDRLLPQDNFRVLGAVSGEIYLYFLVIAIYLFSLIKTRKIGFLDVFYLAILLTPIKYFRLIPPVLLLVWPSFIWTLKKTAVGAKTYLFSKALYITALVFIVISALTGHFLGSGKANPYIFTPQRTEKFIKENLNTNRIFTISNWNDYYIWQLKNVKTFSDAMPQFRTKESLLDENFLVRPENNPKELLSKYNIDTIINTQTNFDWQSSTSITGLDNWQLVYVSEIAIIYARKDVLKNNILDLSLVNPYEKSDLKFDQKDKDKAVEQIKNLLDYDRENDFARTQLVLYYLYENQFDSAEKLALESKNKSDNKSKYNYFLAVIYANKHECQKAWEFARETIQHGSQNNTSKQQINNLVVKNCPEQL</sequence>
<feature type="transmembrane region" description="Helical" evidence="1">
    <location>
        <begin position="257"/>
        <end position="278"/>
    </location>
</feature>
<gene>
    <name evidence="2" type="ORF">UT84_C0008G0001</name>
</gene>
<evidence type="ECO:0008006" key="4">
    <source>
        <dbReference type="Google" id="ProtNLM"/>
    </source>
</evidence>
<feature type="transmembrane region" description="Helical" evidence="1">
    <location>
        <begin position="6"/>
        <end position="23"/>
    </location>
</feature>
<accession>A0A0G0UKB7</accession>
<evidence type="ECO:0000313" key="3">
    <source>
        <dbReference type="Proteomes" id="UP000034531"/>
    </source>
</evidence>
<keyword evidence="1" id="KW-0472">Membrane</keyword>
<dbReference type="SUPFAM" id="SSF48452">
    <property type="entry name" value="TPR-like"/>
    <property type="match status" value="1"/>
</dbReference>
<feature type="transmembrane region" description="Helical" evidence="1">
    <location>
        <begin position="112"/>
        <end position="129"/>
    </location>
</feature>
<dbReference type="Proteomes" id="UP000034531">
    <property type="component" value="Unassembled WGS sequence"/>
</dbReference>
<evidence type="ECO:0000313" key="2">
    <source>
        <dbReference type="EMBL" id="KKR50687.1"/>
    </source>
</evidence>
<evidence type="ECO:0000256" key="1">
    <source>
        <dbReference type="SAM" id="Phobius"/>
    </source>
</evidence>
<organism evidence="2 3">
    <name type="scientific">Candidatus Curtissbacteria bacterium GW2011_GWA1_40_16</name>
    <dbReference type="NCBI Taxonomy" id="1618405"/>
    <lineage>
        <taxon>Bacteria</taxon>
        <taxon>Candidatus Curtissiibacteriota</taxon>
    </lineage>
</organism>
<comment type="caution">
    <text evidence="2">The sequence shown here is derived from an EMBL/GenBank/DDBJ whole genome shotgun (WGS) entry which is preliminary data.</text>
</comment>
<feature type="transmembrane region" description="Helical" evidence="1">
    <location>
        <begin position="174"/>
        <end position="194"/>
    </location>
</feature>
<dbReference type="EMBL" id="LBYI01000008">
    <property type="protein sequence ID" value="KKR50687.1"/>
    <property type="molecule type" value="Genomic_DNA"/>
</dbReference>
<proteinExistence type="predicted"/>
<dbReference type="AlphaFoldDB" id="A0A0G0UKB7"/>
<feature type="transmembrane region" description="Helical" evidence="1">
    <location>
        <begin position="80"/>
        <end position="100"/>
    </location>
</feature>
<keyword evidence="1" id="KW-0812">Transmembrane</keyword>
<keyword evidence="1" id="KW-1133">Transmembrane helix</keyword>
<feature type="transmembrane region" description="Helical" evidence="1">
    <location>
        <begin position="290"/>
        <end position="316"/>
    </location>
</feature>
<protein>
    <recommendedName>
        <fullName evidence="4">Glycosyltransferase RgtA/B/C/D-like domain-containing protein</fullName>
    </recommendedName>
</protein>
<dbReference type="InterPro" id="IPR011990">
    <property type="entry name" value="TPR-like_helical_dom_sf"/>
</dbReference>
<feature type="transmembrane region" description="Helical" evidence="1">
    <location>
        <begin position="336"/>
        <end position="355"/>
    </location>
</feature>
<name>A0A0G0UKB7_9BACT</name>